<accession>A0A5A7P1E5</accession>
<dbReference type="EMBL" id="BKCP01001002">
    <property type="protein sequence ID" value="GER26298.1"/>
    <property type="molecule type" value="Genomic_DNA"/>
</dbReference>
<gene>
    <name evidence="1" type="ORF">STAS_01937</name>
</gene>
<organism evidence="1 2">
    <name type="scientific">Striga asiatica</name>
    <name type="common">Asiatic witchweed</name>
    <name type="synonym">Buchnera asiatica</name>
    <dbReference type="NCBI Taxonomy" id="4170"/>
    <lineage>
        <taxon>Eukaryota</taxon>
        <taxon>Viridiplantae</taxon>
        <taxon>Streptophyta</taxon>
        <taxon>Embryophyta</taxon>
        <taxon>Tracheophyta</taxon>
        <taxon>Spermatophyta</taxon>
        <taxon>Magnoliopsida</taxon>
        <taxon>eudicotyledons</taxon>
        <taxon>Gunneridae</taxon>
        <taxon>Pentapetalae</taxon>
        <taxon>asterids</taxon>
        <taxon>lamiids</taxon>
        <taxon>Lamiales</taxon>
        <taxon>Orobanchaceae</taxon>
        <taxon>Buchnereae</taxon>
        <taxon>Striga</taxon>
    </lineage>
</organism>
<keyword evidence="1" id="KW-0675">Receptor</keyword>
<comment type="caution">
    <text evidence="1">The sequence shown here is derived from an EMBL/GenBank/DDBJ whole genome shotgun (WGS) entry which is preliminary data.</text>
</comment>
<reference evidence="2" key="1">
    <citation type="journal article" date="2019" name="Curr. Biol.">
        <title>Genome Sequence of Striga asiatica Provides Insight into the Evolution of Plant Parasitism.</title>
        <authorList>
            <person name="Yoshida S."/>
            <person name="Kim S."/>
            <person name="Wafula E.K."/>
            <person name="Tanskanen J."/>
            <person name="Kim Y.M."/>
            <person name="Honaas L."/>
            <person name="Yang Z."/>
            <person name="Spallek T."/>
            <person name="Conn C.E."/>
            <person name="Ichihashi Y."/>
            <person name="Cheong K."/>
            <person name="Cui S."/>
            <person name="Der J.P."/>
            <person name="Gundlach H."/>
            <person name="Jiao Y."/>
            <person name="Hori C."/>
            <person name="Ishida J.K."/>
            <person name="Kasahara H."/>
            <person name="Kiba T."/>
            <person name="Kim M.S."/>
            <person name="Koo N."/>
            <person name="Laohavisit A."/>
            <person name="Lee Y.H."/>
            <person name="Lumba S."/>
            <person name="McCourt P."/>
            <person name="Mortimer J.C."/>
            <person name="Mutuku J.M."/>
            <person name="Nomura T."/>
            <person name="Sasaki-Sekimoto Y."/>
            <person name="Seto Y."/>
            <person name="Wang Y."/>
            <person name="Wakatake T."/>
            <person name="Sakakibara H."/>
            <person name="Demura T."/>
            <person name="Yamaguchi S."/>
            <person name="Yoneyama K."/>
            <person name="Manabe R.I."/>
            <person name="Nelson D.C."/>
            <person name="Schulman A.H."/>
            <person name="Timko M.P."/>
            <person name="dePamphilis C.W."/>
            <person name="Choi D."/>
            <person name="Shirasu K."/>
        </authorList>
    </citation>
    <scope>NUCLEOTIDE SEQUENCE [LARGE SCALE GENOMIC DNA]</scope>
    <source>
        <strain evidence="2">cv. UVA1</strain>
    </source>
</reference>
<keyword evidence="2" id="KW-1185">Reference proteome</keyword>
<evidence type="ECO:0000313" key="2">
    <source>
        <dbReference type="Proteomes" id="UP000325081"/>
    </source>
</evidence>
<proteinExistence type="predicted"/>
<protein>
    <submittedName>
        <fullName evidence="1">Receptor-type tyrosine-protein phosphatase C</fullName>
    </submittedName>
</protein>
<dbReference type="Proteomes" id="UP000325081">
    <property type="component" value="Unassembled WGS sequence"/>
</dbReference>
<dbReference type="AlphaFoldDB" id="A0A5A7P1E5"/>
<sequence length="108" mass="11837">MDRVANSTPMVDLHCWLNSFFVNRDSRFDFPTPESPISTTLNRAVRNLRAPIARAVRSVQVDNAGSGGLADRRSKSLSPSLLEAPGLLARQVTSTLLASWQFRPSATP</sequence>
<name>A0A5A7P1E5_STRAF</name>
<evidence type="ECO:0000313" key="1">
    <source>
        <dbReference type="EMBL" id="GER26298.1"/>
    </source>
</evidence>
<dbReference type="OrthoDB" id="783770at2759"/>